<evidence type="ECO:0000256" key="5">
    <source>
        <dbReference type="ARBA" id="ARBA00022737"/>
    </source>
</evidence>
<gene>
    <name evidence="12" type="ORF">BKG89_07350</name>
</gene>
<feature type="domain" description="Cytochrome c-type biogenesis protein H TPR" evidence="11">
    <location>
        <begin position="218"/>
        <end position="329"/>
    </location>
</feature>
<dbReference type="InterPro" id="IPR005616">
    <property type="entry name" value="CcmH/CycL/Ccl2/NrfF_N"/>
</dbReference>
<keyword evidence="9" id="KW-0812">Transmembrane</keyword>
<reference evidence="12 13" key="1">
    <citation type="submission" date="2016-10" db="EMBL/GenBank/DDBJ databases">
        <title>Rodentibacter gen. nov. and new species.</title>
        <authorList>
            <person name="Christensen H."/>
        </authorList>
    </citation>
    <scope>NUCLEOTIDE SEQUENCE [LARGE SCALE GENOMIC DNA]</scope>
    <source>
        <strain evidence="12 13">1998236014</strain>
    </source>
</reference>
<evidence type="ECO:0000313" key="13">
    <source>
        <dbReference type="Proteomes" id="UP000188820"/>
    </source>
</evidence>
<keyword evidence="3 9" id="KW-0479">Metal-binding</keyword>
<protein>
    <recommendedName>
        <fullName evidence="9">Formate-dependent nitrite reductase complex subunit</fullName>
    </recommendedName>
</protein>
<dbReference type="InterPro" id="IPR011990">
    <property type="entry name" value="TPR-like_helical_dom_sf"/>
</dbReference>
<proteinExistence type="inferred from homology"/>
<sequence>MKQFLTALLLGISLFVSAEIVDTFAFKTPQERSRAVELAKSLRCPQCQNQNLVESNSPIAYDLRLEVYQLVNEGKTNEQIIEVMTSRFGHFVNYKPPFQWNTALLWLAPFSLLLFGIWVGYSYYGVRDNTQSEKQTKKRPHFYLQNVLVFPRDKKKPIKIEYKLPFLLLTIMLFISLAYYFSLGRFNQVLEGKQENVRQTNQLVETPLARQKEALIEQIQQKLRQDPNNADFWLQLGEAYMQNDQFDNALIAYSNAEKIRGPQPQILGLAATALYYQAGQKITPKVQQLLSEALEQEPDEVSALSLLAAEAFNQKDYQTAQNYWQLILDSGRAGVDRRAVIQRMKMVEFLHNRNP</sequence>
<dbReference type="Pfam" id="PF23914">
    <property type="entry name" value="TPR_CcmH_CycH"/>
    <property type="match status" value="1"/>
</dbReference>
<comment type="function">
    <text evidence="9">Possible subunit of a heme lyase.</text>
</comment>
<dbReference type="SUPFAM" id="SSF48452">
    <property type="entry name" value="TPR-like"/>
    <property type="match status" value="1"/>
</dbReference>
<comment type="caution">
    <text evidence="12">The sequence shown here is derived from an EMBL/GenBank/DDBJ whole genome shotgun (WGS) entry which is preliminary data.</text>
</comment>
<accession>A0ABX3KW44</accession>
<keyword evidence="6 8" id="KW-0802">TPR repeat</keyword>
<dbReference type="SMART" id="SM00028">
    <property type="entry name" value="TPR"/>
    <property type="match status" value="2"/>
</dbReference>
<comment type="similarity">
    <text evidence="1 9">Belongs to the CcmH/CycL/Ccl2/NrfF family.</text>
</comment>
<organism evidence="12 13">
    <name type="scientific">Rodentibacter caecimuris</name>
    <dbReference type="NCBI Taxonomy" id="1796644"/>
    <lineage>
        <taxon>Bacteria</taxon>
        <taxon>Pseudomonadati</taxon>
        <taxon>Pseudomonadota</taxon>
        <taxon>Gammaproteobacteria</taxon>
        <taxon>Pasteurellales</taxon>
        <taxon>Pasteurellaceae</taxon>
        <taxon>Rodentibacter</taxon>
    </lineage>
</organism>
<evidence type="ECO:0000313" key="12">
    <source>
        <dbReference type="EMBL" id="OOF68774.1"/>
    </source>
</evidence>
<evidence type="ECO:0000256" key="6">
    <source>
        <dbReference type="ARBA" id="ARBA00022803"/>
    </source>
</evidence>
<dbReference type="PANTHER" id="PTHR47870">
    <property type="entry name" value="CYTOCHROME C-TYPE BIOGENESIS PROTEIN CCMH"/>
    <property type="match status" value="1"/>
</dbReference>
<keyword evidence="13" id="KW-1185">Reference proteome</keyword>
<keyword evidence="5" id="KW-0677">Repeat</keyword>
<feature type="chain" id="PRO_5044996050" description="Formate-dependent nitrite reductase complex subunit" evidence="9">
    <location>
        <begin position="19"/>
        <end position="355"/>
    </location>
</feature>
<feature type="domain" description="CcmH/CycL/Ccl2/NrfF N-terminal" evidence="10">
    <location>
        <begin position="9"/>
        <end position="135"/>
    </location>
</feature>
<evidence type="ECO:0000256" key="3">
    <source>
        <dbReference type="ARBA" id="ARBA00022723"/>
    </source>
</evidence>
<feature type="signal peptide" evidence="9">
    <location>
        <begin position="1"/>
        <end position="18"/>
    </location>
</feature>
<evidence type="ECO:0000256" key="8">
    <source>
        <dbReference type="PROSITE-ProRule" id="PRU00339"/>
    </source>
</evidence>
<dbReference type="PROSITE" id="PS50005">
    <property type="entry name" value="TPR"/>
    <property type="match status" value="1"/>
</dbReference>
<dbReference type="RefSeq" id="WP_077463627.1">
    <property type="nucleotide sequence ID" value="NZ_MLAA01000031.1"/>
</dbReference>
<dbReference type="InterPro" id="IPR019734">
    <property type="entry name" value="TPR_rpt"/>
</dbReference>
<keyword evidence="2 9" id="KW-0349">Heme</keyword>
<keyword evidence="9" id="KW-0472">Membrane</keyword>
<feature type="transmembrane region" description="Helical" evidence="9">
    <location>
        <begin position="162"/>
        <end position="181"/>
    </location>
</feature>
<dbReference type="Gene3D" id="1.10.8.640">
    <property type="entry name" value="Cytochrome C biogenesis protein"/>
    <property type="match status" value="1"/>
</dbReference>
<dbReference type="CDD" id="cd16378">
    <property type="entry name" value="CcmH_N"/>
    <property type="match status" value="1"/>
</dbReference>
<keyword evidence="9" id="KW-1133">Transmembrane helix</keyword>
<evidence type="ECO:0000256" key="2">
    <source>
        <dbReference type="ARBA" id="ARBA00022617"/>
    </source>
</evidence>
<evidence type="ECO:0000256" key="1">
    <source>
        <dbReference type="ARBA" id="ARBA00010342"/>
    </source>
</evidence>
<dbReference type="InterPro" id="IPR056413">
    <property type="entry name" value="TPR_CcmH_CycH"/>
</dbReference>
<keyword evidence="4 9" id="KW-0732">Signal</keyword>
<dbReference type="Pfam" id="PF03918">
    <property type="entry name" value="CcmH"/>
    <property type="match status" value="1"/>
</dbReference>
<dbReference type="InterPro" id="IPR038297">
    <property type="entry name" value="CcmH/CycL/NrfF/Ccl2_sf"/>
</dbReference>
<dbReference type="EMBL" id="MLAA01000031">
    <property type="protein sequence ID" value="OOF68774.1"/>
    <property type="molecule type" value="Genomic_DNA"/>
</dbReference>
<evidence type="ECO:0000259" key="11">
    <source>
        <dbReference type="Pfam" id="PF23914"/>
    </source>
</evidence>
<dbReference type="Proteomes" id="UP000188820">
    <property type="component" value="Unassembled WGS sequence"/>
</dbReference>
<name>A0ABX3KW44_9PAST</name>
<dbReference type="NCBIfam" id="TIGR03147">
    <property type="entry name" value="cyt_nit_nrfF"/>
    <property type="match status" value="1"/>
</dbReference>
<keyword evidence="7 9" id="KW-0408">Iron</keyword>
<feature type="transmembrane region" description="Helical" evidence="9">
    <location>
        <begin position="103"/>
        <end position="124"/>
    </location>
</feature>
<dbReference type="InterPro" id="IPR051263">
    <property type="entry name" value="C-type_cytochrome_biogenesis"/>
</dbReference>
<dbReference type="PANTHER" id="PTHR47870:SF2">
    <property type="entry name" value="FORMATE-DEPENDENT NITRITE REDUCTASE COMPLEX SUBUNIT NRFF"/>
    <property type="match status" value="1"/>
</dbReference>
<feature type="repeat" description="TPR" evidence="8">
    <location>
        <begin position="230"/>
        <end position="263"/>
    </location>
</feature>
<dbReference type="InterPro" id="IPR017565">
    <property type="entry name" value="For-dep_Cytc_NO2Rdtase_NrfF"/>
</dbReference>
<evidence type="ECO:0000256" key="9">
    <source>
        <dbReference type="RuleBase" id="RU364112"/>
    </source>
</evidence>
<evidence type="ECO:0000259" key="10">
    <source>
        <dbReference type="Pfam" id="PF03918"/>
    </source>
</evidence>
<evidence type="ECO:0000256" key="4">
    <source>
        <dbReference type="ARBA" id="ARBA00022729"/>
    </source>
</evidence>
<evidence type="ECO:0000256" key="7">
    <source>
        <dbReference type="ARBA" id="ARBA00023004"/>
    </source>
</evidence>
<dbReference type="Gene3D" id="1.25.40.10">
    <property type="entry name" value="Tetratricopeptide repeat domain"/>
    <property type="match status" value="1"/>
</dbReference>